<comment type="caution">
    <text evidence="6">The sequence shown here is derived from an EMBL/GenBank/DDBJ whole genome shotgun (WGS) entry which is preliminary data.</text>
</comment>
<dbReference type="InterPro" id="IPR011050">
    <property type="entry name" value="Pectin_lyase_fold/virulence"/>
</dbReference>
<keyword evidence="3" id="KW-0472">Membrane</keyword>
<reference evidence="6 7" key="1">
    <citation type="submission" date="2018-09" db="EMBL/GenBank/DDBJ databases">
        <title>Comparative genomics of Leucobacter spp.</title>
        <authorList>
            <person name="Reis A.C."/>
            <person name="Kolvenbach B.A."/>
            <person name="Corvini P.F.X."/>
            <person name="Nunes O.C."/>
        </authorList>
    </citation>
    <scope>NUCLEOTIDE SEQUENCE [LARGE SCALE GENOMIC DNA]</scope>
    <source>
        <strain evidence="6 7">TAN 31504</strain>
    </source>
</reference>
<feature type="chain" id="PRO_5045092826" description="MucBP domain-containing protein" evidence="4">
    <location>
        <begin position="32"/>
        <end position="892"/>
    </location>
</feature>
<feature type="transmembrane region" description="Helical" evidence="3">
    <location>
        <begin position="859"/>
        <end position="880"/>
    </location>
</feature>
<feature type="compositionally biased region" description="Acidic residues" evidence="2">
    <location>
        <begin position="448"/>
        <end position="458"/>
    </location>
</feature>
<dbReference type="RefSeq" id="WP_202344944.1">
    <property type="nucleotide sequence ID" value="NZ_BAAAPI010000003.1"/>
</dbReference>
<evidence type="ECO:0000313" key="7">
    <source>
        <dbReference type="Proteomes" id="UP001645859"/>
    </source>
</evidence>
<feature type="signal peptide" evidence="4">
    <location>
        <begin position="1"/>
        <end position="31"/>
    </location>
</feature>
<keyword evidence="7" id="KW-1185">Reference proteome</keyword>
<dbReference type="Gene3D" id="3.10.20.320">
    <property type="entry name" value="Putative peptidoglycan bound protein (lpxtg motif)"/>
    <property type="match status" value="2"/>
</dbReference>
<dbReference type="Gene3D" id="2.60.40.4270">
    <property type="entry name" value="Listeria-Bacteroides repeat domain"/>
    <property type="match status" value="1"/>
</dbReference>
<keyword evidence="1" id="KW-0677">Repeat</keyword>
<gene>
    <name evidence="6" type="ORF">D3230_10240</name>
</gene>
<dbReference type="PANTHER" id="PTHR11319:SF35">
    <property type="entry name" value="OUTER MEMBRANE PROTEIN PMPC-RELATED"/>
    <property type="match status" value="1"/>
</dbReference>
<dbReference type="PANTHER" id="PTHR11319">
    <property type="entry name" value="G PROTEIN-COUPLED RECEPTOR-RELATED"/>
    <property type="match status" value="1"/>
</dbReference>
<name>A0ABS1SGJ5_9MICO</name>
<feature type="domain" description="MucBP" evidence="5">
    <location>
        <begin position="689"/>
        <end position="751"/>
    </location>
</feature>
<dbReference type="InterPro" id="IPR042229">
    <property type="entry name" value="Listeria/Bacterioides_rpt_sf"/>
</dbReference>
<feature type="region of interest" description="Disordered" evidence="2">
    <location>
        <begin position="435"/>
        <end position="458"/>
    </location>
</feature>
<dbReference type="Gene3D" id="2.160.20.10">
    <property type="entry name" value="Single-stranded right-handed beta-helix, Pectin lyase-like"/>
    <property type="match status" value="1"/>
</dbReference>
<dbReference type="Proteomes" id="UP001645859">
    <property type="component" value="Unassembled WGS sequence"/>
</dbReference>
<evidence type="ECO:0000256" key="4">
    <source>
        <dbReference type="SAM" id="SignalP"/>
    </source>
</evidence>
<evidence type="ECO:0000313" key="6">
    <source>
        <dbReference type="EMBL" id="MBL3679660.1"/>
    </source>
</evidence>
<keyword evidence="3" id="KW-1133">Transmembrane helix</keyword>
<accession>A0ABS1SGJ5</accession>
<evidence type="ECO:0000256" key="1">
    <source>
        <dbReference type="ARBA" id="ARBA00022737"/>
    </source>
</evidence>
<feature type="domain" description="MucBP" evidence="5">
    <location>
        <begin position="764"/>
        <end position="825"/>
    </location>
</feature>
<dbReference type="EMBL" id="QYAC01000005">
    <property type="protein sequence ID" value="MBL3679660.1"/>
    <property type="molecule type" value="Genomic_DNA"/>
</dbReference>
<evidence type="ECO:0000259" key="5">
    <source>
        <dbReference type="Pfam" id="PF06458"/>
    </source>
</evidence>
<evidence type="ECO:0000256" key="2">
    <source>
        <dbReference type="SAM" id="MobiDB-lite"/>
    </source>
</evidence>
<keyword evidence="4" id="KW-0732">Signal</keyword>
<dbReference type="InterPro" id="IPR009459">
    <property type="entry name" value="MucBP_dom"/>
</dbReference>
<evidence type="ECO:0000256" key="3">
    <source>
        <dbReference type="SAM" id="Phobius"/>
    </source>
</evidence>
<dbReference type="SUPFAM" id="SSF51126">
    <property type="entry name" value="Pectin lyase-like"/>
    <property type="match status" value="1"/>
</dbReference>
<dbReference type="InterPro" id="IPR012334">
    <property type="entry name" value="Pectin_lyas_fold"/>
</dbReference>
<organism evidence="6 7">
    <name type="scientific">Leucobacter chromiireducens subsp. solipictus</name>
    <dbReference type="NCBI Taxonomy" id="398235"/>
    <lineage>
        <taxon>Bacteria</taxon>
        <taxon>Bacillati</taxon>
        <taxon>Actinomycetota</taxon>
        <taxon>Actinomycetes</taxon>
        <taxon>Micrococcales</taxon>
        <taxon>Microbacteriaceae</taxon>
        <taxon>Leucobacter</taxon>
    </lineage>
</organism>
<protein>
    <recommendedName>
        <fullName evidence="5">MucBP domain-containing protein</fullName>
    </recommendedName>
</protein>
<keyword evidence="3" id="KW-0812">Transmembrane</keyword>
<proteinExistence type="predicted"/>
<dbReference type="Pfam" id="PF06458">
    <property type="entry name" value="MucBP"/>
    <property type="match status" value="2"/>
</dbReference>
<sequence>MGKRRTGVWGAVGLSAAMFAAVLSPASPALAAGTSVANVAELKTAVEALPAGAATIELANGFAPVGAPPTITVPDGVDLTLAGAGTTVTKADGTTGRHLDLVGNGSQTMTVTGIDFVGFNDPDPAGQAGGVPGGGLGLQNFAKVVVMEATFAGIDSSAGLALGGVKRLEVSDASFLGNRAAAGAAVELPVGIDATFTRTTMHKNWGTQPGYSGGALRAMGKSTLTVENSVFTGNVSLTRGGAIAFHQMDGALTVRDSVFTGNRVPLAANNTTVNDGGAIAVNERPIAGAQTGKTRITGSTFSENVAADEGGALLIQSGNGSSAVIQNSTFYANRAEGKQVSFDDTSGGGAIEAFGTPLTLEHNTFVNNLAHKGTSFFGHQRGGAVSTTGDTAHLTAQPLTLSHNLFVGNDVVTNDGVSAPSSLYRQVSARGGIETPEALADPTIAVDESPDAPDLTSDDAELQYPVRTQHPADGDETDFVPLVEVDERKNVGVDNGTAIDYDAVSRLAVLGDDAASPAANGSTVIAGDARTGTAQTPGTIRFLPEDAPFLVGLADGAAGDPAAAAGVSQDQRGFPVDEPADAGALQQAFIRYDPNGGDWEALVERPFDGARIVLRDETALVWAVGPVGSEISTEPAPTTAPEGKVFAGWNTAADGSGTAFPAGTIAIPPGNLRVFAQWDTETPPVKDGTVTVEYVDADGAPLRDPIVLTGKVGDPYTTEQVVFEGYDLLRIEGVPNGTYGDEAVIVRYHYRAQDIPPPTGTGTVVTAYVDDAGKALRSPITQTGKIGEKYQTKRLSFSGYSFARVDGKATGTYAQTPIAVTYVYQQDGAVTPPPVVDPPEGKTPPATVTGPLATTGLNLGWPLAAATGVAMVVAAGVFLLGRRRLGEGDPTE</sequence>